<accession>A0ABQ2MJY2</accession>
<gene>
    <name evidence="9" type="ORF">GCM10012287_38900</name>
</gene>
<name>A0ABQ2MJY2_9ACTN</name>
<evidence type="ECO:0000313" key="10">
    <source>
        <dbReference type="Proteomes" id="UP000631535"/>
    </source>
</evidence>
<keyword evidence="2" id="KW-0479">Metal-binding</keyword>
<reference evidence="10" key="1">
    <citation type="journal article" date="2019" name="Int. J. Syst. Evol. Microbiol.">
        <title>The Global Catalogue of Microorganisms (GCM) 10K type strain sequencing project: providing services to taxonomists for standard genome sequencing and annotation.</title>
        <authorList>
            <consortium name="The Broad Institute Genomics Platform"/>
            <consortium name="The Broad Institute Genome Sequencing Center for Infectious Disease"/>
            <person name="Wu L."/>
            <person name="Ma J."/>
        </authorList>
    </citation>
    <scope>NUCLEOTIDE SEQUENCE [LARGE SCALE GENOMIC DNA]</scope>
    <source>
        <strain evidence="10">CGMCC 4.7178</strain>
    </source>
</reference>
<evidence type="ECO:0000256" key="1">
    <source>
        <dbReference type="ARBA" id="ARBA00022714"/>
    </source>
</evidence>
<comment type="caution">
    <text evidence="9">The sequence shown here is derived from an EMBL/GenBank/DDBJ whole genome shotgun (WGS) entry which is preliminary data.</text>
</comment>
<evidence type="ECO:0000256" key="2">
    <source>
        <dbReference type="ARBA" id="ARBA00022723"/>
    </source>
</evidence>
<dbReference type="Gene3D" id="2.102.10.10">
    <property type="entry name" value="Rieske [2Fe-2S] iron-sulphur domain"/>
    <property type="match status" value="1"/>
</dbReference>
<dbReference type="InterPro" id="IPR017941">
    <property type="entry name" value="Rieske_2Fe-2S"/>
</dbReference>
<evidence type="ECO:0000256" key="5">
    <source>
        <dbReference type="ARBA" id="ARBA00023014"/>
    </source>
</evidence>
<proteinExistence type="predicted"/>
<dbReference type="InterPro" id="IPR036922">
    <property type="entry name" value="Rieske_2Fe-2S_sf"/>
</dbReference>
<evidence type="ECO:0000256" key="4">
    <source>
        <dbReference type="ARBA" id="ARBA00023004"/>
    </source>
</evidence>
<feature type="region of interest" description="Disordered" evidence="7">
    <location>
        <begin position="1"/>
        <end position="43"/>
    </location>
</feature>
<dbReference type="EMBL" id="BMMP01000012">
    <property type="protein sequence ID" value="GGO53088.1"/>
    <property type="molecule type" value="Genomic_DNA"/>
</dbReference>
<dbReference type="InterPro" id="IPR017881">
    <property type="entry name" value="NirD"/>
</dbReference>
<evidence type="ECO:0000313" key="9">
    <source>
        <dbReference type="EMBL" id="GGO53088.1"/>
    </source>
</evidence>
<dbReference type="PROSITE" id="PS51300">
    <property type="entry name" value="NIRD"/>
    <property type="match status" value="1"/>
</dbReference>
<dbReference type="CDD" id="cd03529">
    <property type="entry name" value="Rieske_NirD"/>
    <property type="match status" value="1"/>
</dbReference>
<organism evidence="9 10">
    <name type="scientific">Streptomyces daqingensis</name>
    <dbReference type="NCBI Taxonomy" id="1472640"/>
    <lineage>
        <taxon>Bacteria</taxon>
        <taxon>Bacillati</taxon>
        <taxon>Actinomycetota</taxon>
        <taxon>Actinomycetes</taxon>
        <taxon>Kitasatosporales</taxon>
        <taxon>Streptomycetaceae</taxon>
        <taxon>Streptomyces</taxon>
    </lineage>
</organism>
<protein>
    <recommendedName>
        <fullName evidence="8">Rieske domain-containing protein</fullName>
    </recommendedName>
</protein>
<dbReference type="Proteomes" id="UP000631535">
    <property type="component" value="Unassembled WGS sequence"/>
</dbReference>
<evidence type="ECO:0000256" key="7">
    <source>
        <dbReference type="SAM" id="MobiDB-lite"/>
    </source>
</evidence>
<dbReference type="Pfam" id="PF13806">
    <property type="entry name" value="Rieske_2"/>
    <property type="match status" value="1"/>
</dbReference>
<evidence type="ECO:0000256" key="6">
    <source>
        <dbReference type="ARBA" id="ARBA00023063"/>
    </source>
</evidence>
<dbReference type="InterPro" id="IPR012748">
    <property type="entry name" value="Rieske-like_NirD"/>
</dbReference>
<keyword evidence="5" id="KW-0411">Iron-sulfur</keyword>
<keyword evidence="1" id="KW-0001">2Fe-2S</keyword>
<feature type="domain" description="Rieske" evidence="8">
    <location>
        <begin position="60"/>
        <end position="155"/>
    </location>
</feature>
<evidence type="ECO:0000256" key="3">
    <source>
        <dbReference type="ARBA" id="ARBA00023002"/>
    </source>
</evidence>
<dbReference type="PANTHER" id="PTHR40562">
    <property type="match status" value="1"/>
</dbReference>
<keyword evidence="3" id="KW-0560">Oxidoreductase</keyword>
<keyword evidence="6" id="KW-0534">Nitrate assimilation</keyword>
<evidence type="ECO:0000259" key="8">
    <source>
        <dbReference type="PROSITE" id="PS51296"/>
    </source>
</evidence>
<dbReference type="PANTHER" id="PTHR40562:SF1">
    <property type="entry name" value="NITRITE REDUCTASE (NADH) SMALL SUBUNIT"/>
    <property type="match status" value="1"/>
</dbReference>
<sequence length="155" mass="16081">MTQTAPCDTPPAEAAPSPGARPPRSGTAAQGSTPARPSARTGPADSVAHLVEVYDGAGWAAVCRLDVLVPGRGVAALLPCGTQAAVFRDRAGHVHVIGNRDPFTGAYVLSRGLIGSAGGMPFVSSPLLKHRFDLRTGRCLDDPETSVPVFRSRTR</sequence>
<feature type="compositionally biased region" description="Low complexity" evidence="7">
    <location>
        <begin position="10"/>
        <end position="26"/>
    </location>
</feature>
<keyword evidence="4" id="KW-0408">Iron</keyword>
<keyword evidence="10" id="KW-1185">Reference proteome</keyword>
<dbReference type="SUPFAM" id="SSF50022">
    <property type="entry name" value="ISP domain"/>
    <property type="match status" value="1"/>
</dbReference>
<dbReference type="PROSITE" id="PS51296">
    <property type="entry name" value="RIESKE"/>
    <property type="match status" value="1"/>
</dbReference>